<evidence type="ECO:0000256" key="1">
    <source>
        <dbReference type="SAM" id="MobiDB-lite"/>
    </source>
</evidence>
<feature type="region of interest" description="Disordered" evidence="1">
    <location>
        <begin position="99"/>
        <end position="122"/>
    </location>
</feature>
<dbReference type="AlphaFoldDB" id="A0A820QWY9"/>
<evidence type="ECO:0000313" key="2">
    <source>
        <dbReference type="EMBL" id="CAF4426048.1"/>
    </source>
</evidence>
<comment type="caution">
    <text evidence="2">The sequence shown here is derived from an EMBL/GenBank/DDBJ whole genome shotgun (WGS) entry which is preliminary data.</text>
</comment>
<proteinExistence type="predicted"/>
<organism evidence="2 3">
    <name type="scientific">Adineta steineri</name>
    <dbReference type="NCBI Taxonomy" id="433720"/>
    <lineage>
        <taxon>Eukaryota</taxon>
        <taxon>Metazoa</taxon>
        <taxon>Spiralia</taxon>
        <taxon>Gnathifera</taxon>
        <taxon>Rotifera</taxon>
        <taxon>Eurotatoria</taxon>
        <taxon>Bdelloidea</taxon>
        <taxon>Adinetida</taxon>
        <taxon>Adinetidae</taxon>
        <taxon>Adineta</taxon>
    </lineage>
</organism>
<feature type="non-terminal residue" evidence="2">
    <location>
        <position position="1"/>
    </location>
</feature>
<evidence type="ECO:0000313" key="3">
    <source>
        <dbReference type="Proteomes" id="UP000663844"/>
    </source>
</evidence>
<feature type="region of interest" description="Disordered" evidence="1">
    <location>
        <begin position="23"/>
        <end position="68"/>
    </location>
</feature>
<accession>A0A820QWY9</accession>
<dbReference type="EMBL" id="CAJOAZ010029546">
    <property type="protein sequence ID" value="CAF4426048.1"/>
    <property type="molecule type" value="Genomic_DNA"/>
</dbReference>
<gene>
    <name evidence="2" type="ORF">OXD698_LOCUS52937</name>
</gene>
<sequence>MKNEQKDSPAAIADLTKRFKQLADSPIKSVQPTVINKIASPPQQQQQQQPPPQSTPFADPFGLPANANNTFNAFGTTSDALGTVRADDPFFSASAAAVPNQKLDESDPFRSGDFDAAHELMK</sequence>
<feature type="compositionally biased region" description="Basic and acidic residues" evidence="1">
    <location>
        <begin position="102"/>
        <end position="122"/>
    </location>
</feature>
<name>A0A820QWY9_9BILA</name>
<reference evidence="2" key="1">
    <citation type="submission" date="2021-02" db="EMBL/GenBank/DDBJ databases">
        <authorList>
            <person name="Nowell W R."/>
        </authorList>
    </citation>
    <scope>NUCLEOTIDE SEQUENCE</scope>
</reference>
<dbReference type="Proteomes" id="UP000663844">
    <property type="component" value="Unassembled WGS sequence"/>
</dbReference>
<protein>
    <submittedName>
        <fullName evidence="2">Uncharacterized protein</fullName>
    </submittedName>
</protein>